<evidence type="ECO:0000256" key="6">
    <source>
        <dbReference type="ARBA" id="ARBA00022989"/>
    </source>
</evidence>
<feature type="transmembrane region" description="Helical" evidence="10">
    <location>
        <begin position="296"/>
        <end position="314"/>
    </location>
</feature>
<keyword evidence="7" id="KW-0406">Ion transport</keyword>
<keyword evidence="5 10" id="KW-0812">Transmembrane</keyword>
<evidence type="ECO:0000256" key="4">
    <source>
        <dbReference type="ARBA" id="ARBA00022475"/>
    </source>
</evidence>
<name>A0A1W2EI82_9BACT</name>
<dbReference type="InterPro" id="IPR048279">
    <property type="entry name" value="MdtK-like"/>
</dbReference>
<dbReference type="Pfam" id="PF01554">
    <property type="entry name" value="MatE"/>
    <property type="match status" value="2"/>
</dbReference>
<organism evidence="11 12">
    <name type="scientific">Desulfocicer vacuolatum DSM 3385</name>
    <dbReference type="NCBI Taxonomy" id="1121400"/>
    <lineage>
        <taxon>Bacteria</taxon>
        <taxon>Pseudomonadati</taxon>
        <taxon>Thermodesulfobacteriota</taxon>
        <taxon>Desulfobacteria</taxon>
        <taxon>Desulfobacterales</taxon>
        <taxon>Desulfobacteraceae</taxon>
        <taxon>Desulfocicer</taxon>
    </lineage>
</organism>
<feature type="transmembrane region" description="Helical" evidence="10">
    <location>
        <begin position="57"/>
        <end position="85"/>
    </location>
</feature>
<dbReference type="GO" id="GO:0015297">
    <property type="term" value="F:antiporter activity"/>
    <property type="evidence" value="ECO:0007669"/>
    <property type="project" value="UniProtKB-KW"/>
</dbReference>
<feature type="transmembrane region" description="Helical" evidence="10">
    <location>
        <begin position="25"/>
        <end position="45"/>
    </location>
</feature>
<dbReference type="PANTHER" id="PTHR43298">
    <property type="entry name" value="MULTIDRUG RESISTANCE PROTEIN NORM-RELATED"/>
    <property type="match status" value="1"/>
</dbReference>
<evidence type="ECO:0000256" key="2">
    <source>
        <dbReference type="ARBA" id="ARBA00022448"/>
    </source>
</evidence>
<dbReference type="STRING" id="1121400.SAMN02746065_1323"/>
<accession>A0A1W2EI82</accession>
<feature type="transmembrane region" description="Helical" evidence="10">
    <location>
        <begin position="105"/>
        <end position="123"/>
    </location>
</feature>
<evidence type="ECO:0000313" key="12">
    <source>
        <dbReference type="Proteomes" id="UP000192418"/>
    </source>
</evidence>
<reference evidence="11 12" key="1">
    <citation type="submission" date="2017-04" db="EMBL/GenBank/DDBJ databases">
        <authorList>
            <person name="Afonso C.L."/>
            <person name="Miller P.J."/>
            <person name="Scott M.A."/>
            <person name="Spackman E."/>
            <person name="Goraichik I."/>
            <person name="Dimitrov K.M."/>
            <person name="Suarez D.L."/>
            <person name="Swayne D.E."/>
        </authorList>
    </citation>
    <scope>NUCLEOTIDE SEQUENCE [LARGE SCALE GENOMIC DNA]</scope>
    <source>
        <strain evidence="11 12">DSM 3385</strain>
    </source>
</reference>
<dbReference type="PANTHER" id="PTHR43298:SF2">
    <property type="entry name" value="FMN_FAD EXPORTER YEEO-RELATED"/>
    <property type="match status" value="1"/>
</dbReference>
<feature type="transmembrane region" description="Helical" evidence="10">
    <location>
        <begin position="433"/>
        <end position="454"/>
    </location>
</feature>
<evidence type="ECO:0000256" key="8">
    <source>
        <dbReference type="ARBA" id="ARBA00023136"/>
    </source>
</evidence>
<evidence type="ECO:0000256" key="10">
    <source>
        <dbReference type="SAM" id="Phobius"/>
    </source>
</evidence>
<keyword evidence="2" id="KW-0813">Transport</keyword>
<evidence type="ECO:0000256" key="5">
    <source>
        <dbReference type="ARBA" id="ARBA00022692"/>
    </source>
</evidence>
<feature type="transmembrane region" description="Helical" evidence="10">
    <location>
        <begin position="399"/>
        <end position="421"/>
    </location>
</feature>
<evidence type="ECO:0000256" key="1">
    <source>
        <dbReference type="ARBA" id="ARBA00004651"/>
    </source>
</evidence>
<evidence type="ECO:0000256" key="9">
    <source>
        <dbReference type="ARBA" id="ARBA00031636"/>
    </source>
</evidence>
<keyword evidence="12" id="KW-1185">Reference proteome</keyword>
<feature type="transmembrane region" description="Helical" evidence="10">
    <location>
        <begin position="208"/>
        <end position="227"/>
    </location>
</feature>
<comment type="subcellular location">
    <subcellularLocation>
        <location evidence="1">Cell membrane</location>
        <topology evidence="1">Multi-pass membrane protein</topology>
    </subcellularLocation>
</comment>
<evidence type="ECO:0000256" key="3">
    <source>
        <dbReference type="ARBA" id="ARBA00022449"/>
    </source>
</evidence>
<proteinExistence type="predicted"/>
<feature type="transmembrane region" description="Helical" evidence="10">
    <location>
        <begin position="172"/>
        <end position="188"/>
    </location>
</feature>
<feature type="transmembrane region" description="Helical" evidence="10">
    <location>
        <begin position="361"/>
        <end position="379"/>
    </location>
</feature>
<evidence type="ECO:0000256" key="7">
    <source>
        <dbReference type="ARBA" id="ARBA00023065"/>
    </source>
</evidence>
<dbReference type="CDD" id="cd13131">
    <property type="entry name" value="MATE_NorM_like"/>
    <property type="match status" value="1"/>
</dbReference>
<dbReference type="PIRSF" id="PIRSF006603">
    <property type="entry name" value="DinF"/>
    <property type="match status" value="1"/>
</dbReference>
<evidence type="ECO:0000313" key="11">
    <source>
        <dbReference type="EMBL" id="SMD09401.1"/>
    </source>
</evidence>
<feature type="transmembrane region" description="Helical" evidence="10">
    <location>
        <begin position="262"/>
        <end position="284"/>
    </location>
</feature>
<gene>
    <name evidence="11" type="ORF">SAMN02746065_1323</name>
</gene>
<dbReference type="AlphaFoldDB" id="A0A1W2EI82"/>
<dbReference type="GO" id="GO:0006811">
    <property type="term" value="P:monoatomic ion transport"/>
    <property type="evidence" value="ECO:0007669"/>
    <property type="project" value="UniProtKB-KW"/>
</dbReference>
<dbReference type="OrthoDB" id="9805232at2"/>
<dbReference type="RefSeq" id="WP_084071555.1">
    <property type="nucleotide sequence ID" value="NZ_FWXY01000032.1"/>
</dbReference>
<dbReference type="GO" id="GO:0042910">
    <property type="term" value="F:xenobiotic transmembrane transporter activity"/>
    <property type="evidence" value="ECO:0007669"/>
    <property type="project" value="InterPro"/>
</dbReference>
<dbReference type="InterPro" id="IPR002528">
    <property type="entry name" value="MATE_fam"/>
</dbReference>
<dbReference type="Proteomes" id="UP000192418">
    <property type="component" value="Unassembled WGS sequence"/>
</dbReference>
<keyword evidence="6 10" id="KW-1133">Transmembrane helix</keyword>
<dbReference type="EMBL" id="FWXY01000032">
    <property type="protein sequence ID" value="SMD09401.1"/>
    <property type="molecule type" value="Genomic_DNA"/>
</dbReference>
<dbReference type="NCBIfam" id="TIGR00797">
    <property type="entry name" value="matE"/>
    <property type="match status" value="1"/>
</dbReference>
<sequence>MTILTHPIAKPLSCRHHYLEELAAIIKLALPILVTQLGVSAVGFIDTMMAGHYSNNALAGAAVGSSIGFPCIIGLSGVMMAVTPITAQLTGAGHLKEIGPKVRQALWLGILIAALLFAVFWHMDTVLEMMKLDSEVIAIAKGYLVGLSLGLPAAAGYFVLKSYVEGLGDTKPQMIISVITVGFNYVANDILIHGKWGFPELGGAGCGYASGLTFWLFFFCILVYSLVNKQCRKAQVFSTLSLPSAKGIMEILKLGLPIGGTIFMECSIFACITLFIGVLGAIIVGGHQITLNYSGLVFAFPLSIGMSITIRAGHAIGRKDPEAARFSCLMGCALALGISLLTLTFTRLFSHEIVAIYTTDPVVSVIAVSLLQIAALYQVSDAIMTTCQGALRGYKDANVTLLLTFIAYWVITLPLGYVLAMTDLVVPALGAKGFWLSLIAGLTISGVLLLSRLCRVSSKHIKKKYRKGLA</sequence>
<dbReference type="InterPro" id="IPR050222">
    <property type="entry name" value="MATE_MdtK"/>
</dbReference>
<keyword evidence="3" id="KW-0050">Antiport</keyword>
<feature type="transmembrane region" description="Helical" evidence="10">
    <location>
        <begin position="326"/>
        <end position="349"/>
    </location>
</feature>
<dbReference type="GO" id="GO:0005886">
    <property type="term" value="C:plasma membrane"/>
    <property type="evidence" value="ECO:0007669"/>
    <property type="project" value="UniProtKB-SubCell"/>
</dbReference>
<keyword evidence="4" id="KW-1003">Cell membrane</keyword>
<feature type="transmembrane region" description="Helical" evidence="10">
    <location>
        <begin position="143"/>
        <end position="160"/>
    </location>
</feature>
<keyword evidence="8 10" id="KW-0472">Membrane</keyword>
<protein>
    <recommendedName>
        <fullName evidence="9">Multidrug-efflux transporter</fullName>
    </recommendedName>
</protein>